<dbReference type="EMBL" id="BQNB010015244">
    <property type="protein sequence ID" value="GJT37690.1"/>
    <property type="molecule type" value="Genomic_DNA"/>
</dbReference>
<reference evidence="2" key="1">
    <citation type="journal article" date="2022" name="Int. J. Mol. Sci.">
        <title>Draft Genome of Tanacetum Coccineum: Genomic Comparison of Closely Related Tanacetum-Family Plants.</title>
        <authorList>
            <person name="Yamashiro T."/>
            <person name="Shiraishi A."/>
            <person name="Nakayama K."/>
            <person name="Satake H."/>
        </authorList>
    </citation>
    <scope>NUCLEOTIDE SEQUENCE</scope>
</reference>
<dbReference type="Pfam" id="PF07727">
    <property type="entry name" value="RVT_2"/>
    <property type="match status" value="1"/>
</dbReference>
<dbReference type="PANTHER" id="PTHR11439">
    <property type="entry name" value="GAG-POL-RELATED RETROTRANSPOSON"/>
    <property type="match status" value="1"/>
</dbReference>
<gene>
    <name evidence="2" type="ORF">Tco_0937555</name>
</gene>
<protein>
    <submittedName>
        <fullName evidence="2">Zinc finger, CCHC-type containing protein</fullName>
    </submittedName>
</protein>
<evidence type="ECO:0000259" key="1">
    <source>
        <dbReference type="Pfam" id="PF07727"/>
    </source>
</evidence>
<dbReference type="PANTHER" id="PTHR11439:SF521">
    <property type="entry name" value="RNA-DIRECTED DNA POLYMERASE"/>
    <property type="match status" value="1"/>
</dbReference>
<keyword evidence="3" id="KW-1185">Reference proteome</keyword>
<comment type="caution">
    <text evidence="2">The sequence shown here is derived from an EMBL/GenBank/DDBJ whole genome shotgun (WGS) entry which is preliminary data.</text>
</comment>
<name>A0ABQ5DFB3_9ASTR</name>
<proteinExistence type="predicted"/>
<sequence length="281" mass="31905">MIKSLYRLQKAPKQWHQKFNKVVLSSGYLLNQADKCVYSKFDKSGKRVIICLYVDNMLIFGTDQVHVDLKKEFLSSRFSLKDLGEADVILGIRVKHESNRIAISQSYYIEKVLKKFNYFNCIPVSTPMDTSDKLMPNNGQAVSQLEYTSNPSTQHWQAIQRVLKYLKKTMDYSLIYIGASSWASKKQTCITSSTIESEFMALAAAGKEAEWHSIIHELIMNGVVSIESMRSQQNFADHLTKGLSKDLVLKSAEGLGLKSNLVPECKDTQLPPEETWELSSM</sequence>
<reference evidence="2" key="2">
    <citation type="submission" date="2022-01" db="EMBL/GenBank/DDBJ databases">
        <authorList>
            <person name="Yamashiro T."/>
            <person name="Shiraishi A."/>
            <person name="Satake H."/>
            <person name="Nakayama K."/>
        </authorList>
    </citation>
    <scope>NUCLEOTIDE SEQUENCE</scope>
</reference>
<accession>A0ABQ5DFB3</accession>
<dbReference type="InterPro" id="IPR013103">
    <property type="entry name" value="RVT_2"/>
</dbReference>
<feature type="domain" description="Reverse transcriptase Ty1/copia-type" evidence="1">
    <location>
        <begin position="3"/>
        <end position="128"/>
    </location>
</feature>
<evidence type="ECO:0000313" key="3">
    <source>
        <dbReference type="Proteomes" id="UP001151760"/>
    </source>
</evidence>
<evidence type="ECO:0000313" key="2">
    <source>
        <dbReference type="EMBL" id="GJT37690.1"/>
    </source>
</evidence>
<dbReference type="Proteomes" id="UP001151760">
    <property type="component" value="Unassembled WGS sequence"/>
</dbReference>
<organism evidence="2 3">
    <name type="scientific">Tanacetum coccineum</name>
    <dbReference type="NCBI Taxonomy" id="301880"/>
    <lineage>
        <taxon>Eukaryota</taxon>
        <taxon>Viridiplantae</taxon>
        <taxon>Streptophyta</taxon>
        <taxon>Embryophyta</taxon>
        <taxon>Tracheophyta</taxon>
        <taxon>Spermatophyta</taxon>
        <taxon>Magnoliopsida</taxon>
        <taxon>eudicotyledons</taxon>
        <taxon>Gunneridae</taxon>
        <taxon>Pentapetalae</taxon>
        <taxon>asterids</taxon>
        <taxon>campanulids</taxon>
        <taxon>Asterales</taxon>
        <taxon>Asteraceae</taxon>
        <taxon>Asteroideae</taxon>
        <taxon>Anthemideae</taxon>
        <taxon>Anthemidinae</taxon>
        <taxon>Tanacetum</taxon>
    </lineage>
</organism>